<protein>
    <submittedName>
        <fullName evidence="1">Uncharacterized protein</fullName>
    </submittedName>
</protein>
<evidence type="ECO:0000313" key="2">
    <source>
        <dbReference type="Proteomes" id="UP000006772"/>
    </source>
</evidence>
<sequence length="66" mass="7361">MPFPLRPTPEDTPPALEQTAEVVGPQNEGERHLQVLILEAFEPGPSISICIDEFADLLRARIQNPR</sequence>
<reference evidence="1 2" key="1">
    <citation type="journal article" date="2013" name="Front. Microbiol.">
        <title>The genome of the endophytic bacterium H. frisingense GSF30(T) identifies diverse strategies in the Herbaspirillum genus to interact with plants.</title>
        <authorList>
            <person name="Straub D."/>
            <person name="Rothballer M."/>
            <person name="Hartmann A."/>
            <person name="Ludewig U."/>
        </authorList>
    </citation>
    <scope>NUCLEOTIDE SEQUENCE [LARGE SCALE GENOMIC DNA]</scope>
    <source>
        <strain evidence="1 2">GSF30</strain>
    </source>
</reference>
<name>A0AAI9N2C1_9BURK</name>
<organism evidence="1 2">
    <name type="scientific">Herbaspirillum frisingense GSF30</name>
    <dbReference type="NCBI Taxonomy" id="864073"/>
    <lineage>
        <taxon>Bacteria</taxon>
        <taxon>Pseudomonadati</taxon>
        <taxon>Pseudomonadota</taxon>
        <taxon>Betaproteobacteria</taxon>
        <taxon>Burkholderiales</taxon>
        <taxon>Oxalobacteraceae</taxon>
        <taxon>Herbaspirillum</taxon>
    </lineage>
</organism>
<dbReference type="Proteomes" id="UP000006772">
    <property type="component" value="Unassembled WGS sequence"/>
</dbReference>
<comment type="caution">
    <text evidence="1">The sequence shown here is derived from an EMBL/GenBank/DDBJ whole genome shotgun (WGS) entry which is preliminary data.</text>
</comment>
<proteinExistence type="predicted"/>
<dbReference type="AlphaFoldDB" id="A0AAI9N2C1"/>
<gene>
    <name evidence="1" type="ORF">HFRIS_018501</name>
</gene>
<evidence type="ECO:0000313" key="1">
    <source>
        <dbReference type="EMBL" id="EOA03187.1"/>
    </source>
</evidence>
<accession>A0AAI9N2C1</accession>
<dbReference type="EMBL" id="AEEC02000031">
    <property type="protein sequence ID" value="EOA03187.1"/>
    <property type="molecule type" value="Genomic_DNA"/>
</dbReference>